<accession>A0ABR4X0Q2</accession>
<evidence type="ECO:0000256" key="1">
    <source>
        <dbReference type="SAM" id="MobiDB-lite"/>
    </source>
</evidence>
<organism evidence="2 3">
    <name type="scientific">Actinopolyspora erythraea</name>
    <dbReference type="NCBI Taxonomy" id="414996"/>
    <lineage>
        <taxon>Bacteria</taxon>
        <taxon>Bacillati</taxon>
        <taxon>Actinomycetota</taxon>
        <taxon>Actinomycetes</taxon>
        <taxon>Actinopolysporales</taxon>
        <taxon>Actinopolysporaceae</taxon>
        <taxon>Actinopolyspora</taxon>
    </lineage>
</organism>
<gene>
    <name evidence="2" type="ORF">IL38_18930</name>
</gene>
<reference evidence="2 3" key="1">
    <citation type="journal article" date="2014" name="PLoS ONE">
        <title>Identification and Characterization of a New Erythromycin Biosynthetic Gene Cluster in Actinopolyspora erythraea YIM90600, a Novel Erythronolide-Producing Halophilic Actinomycete Isolated from Salt Field.</title>
        <authorList>
            <person name="Chen D."/>
            <person name="Feng J."/>
            <person name="Huang L."/>
            <person name="Zhang Q."/>
            <person name="Wu J."/>
            <person name="Zhu X."/>
            <person name="Duan Y."/>
            <person name="Xu Z."/>
        </authorList>
    </citation>
    <scope>NUCLEOTIDE SEQUENCE [LARGE SCALE GENOMIC DNA]</scope>
    <source>
        <strain evidence="2 3">YIM90600</strain>
    </source>
</reference>
<name>A0ABR4X0Q2_9ACTN</name>
<feature type="compositionally biased region" description="Basic and acidic residues" evidence="1">
    <location>
        <begin position="57"/>
        <end position="69"/>
    </location>
</feature>
<keyword evidence="3" id="KW-1185">Reference proteome</keyword>
<evidence type="ECO:0000313" key="3">
    <source>
        <dbReference type="Proteomes" id="UP000029737"/>
    </source>
</evidence>
<feature type="region of interest" description="Disordered" evidence="1">
    <location>
        <begin position="15"/>
        <end position="69"/>
    </location>
</feature>
<protein>
    <submittedName>
        <fullName evidence="2">Uncharacterized protein</fullName>
    </submittedName>
</protein>
<dbReference type="EMBL" id="JPMV01000035">
    <property type="protein sequence ID" value="KGI80219.1"/>
    <property type="molecule type" value="Genomic_DNA"/>
</dbReference>
<dbReference type="Proteomes" id="UP000029737">
    <property type="component" value="Unassembled WGS sequence"/>
</dbReference>
<sequence length="116" mass="12454">MLRCWAGFVRRTWDETGPSGAVRASTVAAARQRGETSSSVLRGGPTPETALESSGRPAERGTRSLRGEARSLRMSFAGNDAVTARRECSGARLSDRLSPDHGPLHSEIELRHLVPG</sequence>
<evidence type="ECO:0000313" key="2">
    <source>
        <dbReference type="EMBL" id="KGI80219.1"/>
    </source>
</evidence>
<proteinExistence type="predicted"/>
<comment type="caution">
    <text evidence="2">The sequence shown here is derived from an EMBL/GenBank/DDBJ whole genome shotgun (WGS) entry which is preliminary data.</text>
</comment>